<dbReference type="EMBL" id="JAHKRT010000007">
    <property type="protein sequence ID" value="MBU3078883.1"/>
    <property type="molecule type" value="Genomic_DNA"/>
</dbReference>
<evidence type="ECO:0000259" key="3">
    <source>
        <dbReference type="Pfam" id="PF20597"/>
    </source>
</evidence>
<feature type="domain" description="Choice-of-anchor A" evidence="3">
    <location>
        <begin position="35"/>
        <end position="298"/>
    </location>
</feature>
<evidence type="ECO:0000256" key="1">
    <source>
        <dbReference type="SAM" id="SignalP"/>
    </source>
</evidence>
<evidence type="ECO:0000313" key="4">
    <source>
        <dbReference type="EMBL" id="MBU3078883.1"/>
    </source>
</evidence>
<dbReference type="Proteomes" id="UP000776276">
    <property type="component" value="Unassembled WGS sequence"/>
</dbReference>
<organism evidence="4 5">
    <name type="scientific">Sphingomonas quercus</name>
    <dbReference type="NCBI Taxonomy" id="2842451"/>
    <lineage>
        <taxon>Bacteria</taxon>
        <taxon>Pseudomonadati</taxon>
        <taxon>Pseudomonadota</taxon>
        <taxon>Alphaproteobacteria</taxon>
        <taxon>Sphingomonadales</taxon>
        <taxon>Sphingomonadaceae</taxon>
        <taxon>Sphingomonas</taxon>
    </lineage>
</organism>
<evidence type="ECO:0000259" key="2">
    <source>
        <dbReference type="Pfam" id="PF07589"/>
    </source>
</evidence>
<dbReference type="Pfam" id="PF07589">
    <property type="entry name" value="PEP-CTERM"/>
    <property type="match status" value="1"/>
</dbReference>
<dbReference type="NCBIfam" id="TIGR04215">
    <property type="entry name" value="choice_anch_A"/>
    <property type="match status" value="1"/>
</dbReference>
<reference evidence="4 5" key="1">
    <citation type="submission" date="2021-06" db="EMBL/GenBank/DDBJ databases">
        <title>Sphingomonas sp. XMGL2, whole genome shotgun sequencing project.</title>
        <authorList>
            <person name="Zhao G."/>
            <person name="Shen L."/>
        </authorList>
    </citation>
    <scope>NUCLEOTIDE SEQUENCE [LARGE SCALE GENOMIC DNA]</scope>
    <source>
        <strain evidence="4 5">XMGL2</strain>
    </source>
</reference>
<name>A0ABS6BKQ6_9SPHN</name>
<dbReference type="NCBIfam" id="TIGR02595">
    <property type="entry name" value="PEP_CTERM"/>
    <property type="match status" value="1"/>
</dbReference>
<feature type="signal peptide" evidence="1">
    <location>
        <begin position="1"/>
        <end position="22"/>
    </location>
</feature>
<dbReference type="Pfam" id="PF20597">
    <property type="entry name" value="pAdhesive_15"/>
    <property type="match status" value="1"/>
</dbReference>
<gene>
    <name evidence="4" type="ORF">KOF26_13515</name>
</gene>
<dbReference type="RefSeq" id="WP_216325930.1">
    <property type="nucleotide sequence ID" value="NZ_JAHKRT010000007.1"/>
</dbReference>
<proteinExistence type="predicted"/>
<feature type="domain" description="Ice-binding protein C-terminal" evidence="2">
    <location>
        <begin position="312"/>
        <end position="337"/>
    </location>
</feature>
<comment type="caution">
    <text evidence="4">The sequence shown here is derived from an EMBL/GenBank/DDBJ whole genome shotgun (WGS) entry which is preliminary data.</text>
</comment>
<dbReference type="InterPro" id="IPR013424">
    <property type="entry name" value="Ice-binding_C"/>
</dbReference>
<keyword evidence="1" id="KW-0732">Signal</keyword>
<dbReference type="NCBIfam" id="NF035944">
    <property type="entry name" value="PEPxxWA-CTERM"/>
    <property type="match status" value="1"/>
</dbReference>
<protein>
    <submittedName>
        <fullName evidence="4">Choice-of-anchor A family protein</fullName>
    </submittedName>
</protein>
<evidence type="ECO:0000313" key="5">
    <source>
        <dbReference type="Proteomes" id="UP000776276"/>
    </source>
</evidence>
<accession>A0ABS6BKQ6</accession>
<dbReference type="InterPro" id="IPR026588">
    <property type="entry name" value="Choice_anch_A"/>
</dbReference>
<feature type="chain" id="PRO_5045723185" evidence="1">
    <location>
        <begin position="23"/>
        <end position="344"/>
    </location>
</feature>
<keyword evidence="5" id="KW-1185">Reference proteome</keyword>
<sequence>MKLIVALVASASVLAFATPALAVGNPALGNAANGLQAMRELNLIVLGNLTNGSQHVQGKAFIGGDSAGVEVGSGGSGAYTHSSRAALTVGGNISNAAVQSGLGSPQSVRVGGNINNINMNVGGHIDAGGTVSGFNPSGTKTATTGVAGLKTQIQTETTTLANDLAALSLSLKQLPAIATITSKANKLDVTGAGDFAVFNMTEAAFEDGNDYDKLFAGLAGNLSIVINVFGADIDQSSNFNAGAWVNEHVLWNFVEATTIDVKGFHGSILGVNAALGNSSSIEGSVAVNNFAMRGEVHLGTFQGPGPRTPVTPVPEPATWGTMLLGFGMVGMMARSRRRRSIIAG</sequence>